<accession>A0A9D1RMH5</accession>
<comment type="caution">
    <text evidence="2">The sequence shown here is derived from an EMBL/GenBank/DDBJ whole genome shotgun (WGS) entry which is preliminary data.</text>
</comment>
<protein>
    <recommendedName>
        <fullName evidence="4">DUF218 domain-containing protein</fullName>
    </recommendedName>
</protein>
<keyword evidence="1" id="KW-0812">Transmembrane</keyword>
<evidence type="ECO:0008006" key="4">
    <source>
        <dbReference type="Google" id="ProtNLM"/>
    </source>
</evidence>
<sequence length="201" mass="22470">MSTRHAHRRARSGPARRVGRRTRRVLWSLLAVILVLAALWSWFAVTKIYFPRMDPLPDDVDVLMQVGGAKPSDFPAAREIAQENGIPDLVISEPTGSQALRDKYCAPLDGVEVHCFAPDPSDTQGEAQEFARLAEENGWDSAMVLSTGREHVERVRLYFERCWDGDLSVNKPAGSRSFAGHLFQAGYQTAGWARAMQDREC</sequence>
<dbReference type="AlphaFoldDB" id="A0A9D1RMH5"/>
<evidence type="ECO:0000256" key="1">
    <source>
        <dbReference type="SAM" id="Phobius"/>
    </source>
</evidence>
<name>A0A9D1RMH5_9CORY</name>
<reference evidence="2" key="2">
    <citation type="submission" date="2021-04" db="EMBL/GenBank/DDBJ databases">
        <authorList>
            <person name="Gilroy R."/>
        </authorList>
    </citation>
    <scope>NUCLEOTIDE SEQUENCE</scope>
    <source>
        <strain evidence="2">CHK32-1732</strain>
    </source>
</reference>
<evidence type="ECO:0000313" key="3">
    <source>
        <dbReference type="Proteomes" id="UP000824190"/>
    </source>
</evidence>
<dbReference type="EMBL" id="DXGC01000049">
    <property type="protein sequence ID" value="HIW91041.1"/>
    <property type="molecule type" value="Genomic_DNA"/>
</dbReference>
<reference evidence="2" key="1">
    <citation type="journal article" date="2021" name="PeerJ">
        <title>Extensive microbial diversity within the chicken gut microbiome revealed by metagenomics and culture.</title>
        <authorList>
            <person name="Gilroy R."/>
            <person name="Ravi A."/>
            <person name="Getino M."/>
            <person name="Pursley I."/>
            <person name="Horton D.L."/>
            <person name="Alikhan N.F."/>
            <person name="Baker D."/>
            <person name="Gharbi K."/>
            <person name="Hall N."/>
            <person name="Watson M."/>
            <person name="Adriaenssens E.M."/>
            <person name="Foster-Nyarko E."/>
            <person name="Jarju S."/>
            <person name="Secka A."/>
            <person name="Antonio M."/>
            <person name="Oren A."/>
            <person name="Chaudhuri R.R."/>
            <person name="La Ragione R."/>
            <person name="Hildebrand F."/>
            <person name="Pallen M.J."/>
        </authorList>
    </citation>
    <scope>NUCLEOTIDE SEQUENCE</scope>
    <source>
        <strain evidence="2">CHK32-1732</strain>
    </source>
</reference>
<evidence type="ECO:0000313" key="2">
    <source>
        <dbReference type="EMBL" id="HIW91041.1"/>
    </source>
</evidence>
<gene>
    <name evidence="2" type="ORF">H9870_05190</name>
</gene>
<proteinExistence type="predicted"/>
<keyword evidence="1" id="KW-0472">Membrane</keyword>
<dbReference type="Proteomes" id="UP000824190">
    <property type="component" value="Unassembled WGS sequence"/>
</dbReference>
<feature type="transmembrane region" description="Helical" evidence="1">
    <location>
        <begin position="25"/>
        <end position="45"/>
    </location>
</feature>
<keyword evidence="1" id="KW-1133">Transmembrane helix</keyword>
<organism evidence="2 3">
    <name type="scientific">Candidatus Corynebacterium avicola</name>
    <dbReference type="NCBI Taxonomy" id="2838527"/>
    <lineage>
        <taxon>Bacteria</taxon>
        <taxon>Bacillati</taxon>
        <taxon>Actinomycetota</taxon>
        <taxon>Actinomycetes</taxon>
        <taxon>Mycobacteriales</taxon>
        <taxon>Corynebacteriaceae</taxon>
        <taxon>Corynebacterium</taxon>
    </lineage>
</organism>